<dbReference type="Gene3D" id="3.40.50.880">
    <property type="match status" value="1"/>
</dbReference>
<dbReference type="InterPro" id="IPR029062">
    <property type="entry name" value="Class_I_gatase-like"/>
</dbReference>
<name>A0A1M5NAU2_9ALTE</name>
<feature type="chain" id="PRO_5012522365" description="DUF4350 domain-containing protein" evidence="1">
    <location>
        <begin position="26"/>
        <end position="312"/>
    </location>
</feature>
<keyword evidence="3" id="KW-1185">Reference proteome</keyword>
<reference evidence="3" key="1">
    <citation type="submission" date="2016-11" db="EMBL/GenBank/DDBJ databases">
        <authorList>
            <person name="Varghese N."/>
            <person name="Submissions S."/>
        </authorList>
    </citation>
    <scope>NUCLEOTIDE SEQUENCE [LARGE SCALE GENOMIC DNA]</scope>
    <source>
        <strain evidence="3">CGMCC 1.8995</strain>
    </source>
</reference>
<keyword evidence="1" id="KW-0732">Signal</keyword>
<organism evidence="2 3">
    <name type="scientific">Marisediminitalea aggregata</name>
    <dbReference type="NCBI Taxonomy" id="634436"/>
    <lineage>
        <taxon>Bacteria</taxon>
        <taxon>Pseudomonadati</taxon>
        <taxon>Pseudomonadota</taxon>
        <taxon>Gammaproteobacteria</taxon>
        <taxon>Alteromonadales</taxon>
        <taxon>Alteromonadaceae</taxon>
        <taxon>Marisediminitalea</taxon>
    </lineage>
</organism>
<evidence type="ECO:0000313" key="2">
    <source>
        <dbReference type="EMBL" id="SHG86640.1"/>
    </source>
</evidence>
<sequence length="312" mass="34216">MTQLFRYILLSLLFLAACTDSPQQADPNFTPQFRIQTYQPTNSPVVLVDEAHHNFLTIDGRFAPFKQVLRSDGFSVKANTTPFTGTQLAKADILVIANALDKDRSDWQPPYELALTQQEVDQVVFWVKHGGALLLIADHAPFPAVIDNLAKAFGVIFTNGHVSAYTFKRSTHSLAVHAITSGRSDEDKTTETPIFMQPVPDASITQIKTFGGSAFQPPEQATSLLTLGTGTVSHEPTIPFQISADSRTISTSGWSQGAVLEYGKGRVAVFAEGMMFSSQLDTKTGQTYGLRSQGAEQNEQFMLNVMHWLAVD</sequence>
<dbReference type="Proteomes" id="UP000184520">
    <property type="component" value="Unassembled WGS sequence"/>
</dbReference>
<dbReference type="OrthoDB" id="6397329at2"/>
<dbReference type="AlphaFoldDB" id="A0A1M5NAU2"/>
<protein>
    <recommendedName>
        <fullName evidence="4">DUF4350 domain-containing protein</fullName>
    </recommendedName>
</protein>
<proteinExistence type="predicted"/>
<gene>
    <name evidence="2" type="ORF">SAMN05216361_3147</name>
</gene>
<dbReference type="STRING" id="634436.SAMN05216361_3147"/>
<dbReference type="SUPFAM" id="SSF52317">
    <property type="entry name" value="Class I glutamine amidotransferase-like"/>
    <property type="match status" value="1"/>
</dbReference>
<evidence type="ECO:0000256" key="1">
    <source>
        <dbReference type="SAM" id="SignalP"/>
    </source>
</evidence>
<dbReference type="EMBL" id="FQWD01000005">
    <property type="protein sequence ID" value="SHG86640.1"/>
    <property type="molecule type" value="Genomic_DNA"/>
</dbReference>
<feature type="signal peptide" evidence="1">
    <location>
        <begin position="1"/>
        <end position="25"/>
    </location>
</feature>
<accession>A0A1M5NAU2</accession>
<evidence type="ECO:0008006" key="4">
    <source>
        <dbReference type="Google" id="ProtNLM"/>
    </source>
</evidence>
<dbReference type="PROSITE" id="PS51257">
    <property type="entry name" value="PROKAR_LIPOPROTEIN"/>
    <property type="match status" value="1"/>
</dbReference>
<evidence type="ECO:0000313" key="3">
    <source>
        <dbReference type="Proteomes" id="UP000184520"/>
    </source>
</evidence>